<organism evidence="3 4">
    <name type="scientific">Mycena indigotica</name>
    <dbReference type="NCBI Taxonomy" id="2126181"/>
    <lineage>
        <taxon>Eukaryota</taxon>
        <taxon>Fungi</taxon>
        <taxon>Dikarya</taxon>
        <taxon>Basidiomycota</taxon>
        <taxon>Agaricomycotina</taxon>
        <taxon>Agaricomycetes</taxon>
        <taxon>Agaricomycetidae</taxon>
        <taxon>Agaricales</taxon>
        <taxon>Marasmiineae</taxon>
        <taxon>Mycenaceae</taxon>
        <taxon>Mycena</taxon>
    </lineage>
</organism>
<reference evidence="3" key="1">
    <citation type="submission" date="2020-05" db="EMBL/GenBank/DDBJ databases">
        <title>Mycena genomes resolve the evolution of fungal bioluminescence.</title>
        <authorList>
            <person name="Tsai I.J."/>
        </authorList>
    </citation>
    <scope>NUCLEOTIDE SEQUENCE</scope>
    <source>
        <strain evidence="3">171206Taipei</strain>
    </source>
</reference>
<comment type="caution">
    <text evidence="3">The sequence shown here is derived from an EMBL/GenBank/DDBJ whole genome shotgun (WGS) entry which is preliminary data.</text>
</comment>
<dbReference type="AlphaFoldDB" id="A0A8H6SQ86"/>
<dbReference type="EMBL" id="JACAZF010000006">
    <property type="protein sequence ID" value="KAF7301990.1"/>
    <property type="molecule type" value="Genomic_DNA"/>
</dbReference>
<dbReference type="RefSeq" id="XP_037219990.1">
    <property type="nucleotide sequence ID" value="XM_037364346.1"/>
</dbReference>
<protein>
    <submittedName>
        <fullName evidence="3">ATP-dependent DNA helicase</fullName>
    </submittedName>
</protein>
<dbReference type="GO" id="GO:0004386">
    <property type="term" value="F:helicase activity"/>
    <property type="evidence" value="ECO:0007669"/>
    <property type="project" value="UniProtKB-KW"/>
</dbReference>
<dbReference type="GeneID" id="59346862"/>
<feature type="domain" description="DUF6570" evidence="2">
    <location>
        <begin position="1"/>
        <end position="142"/>
    </location>
</feature>
<dbReference type="Proteomes" id="UP000636479">
    <property type="component" value="Unassembled WGS sequence"/>
</dbReference>
<keyword evidence="3" id="KW-0378">Hydrolase</keyword>
<evidence type="ECO:0000313" key="3">
    <source>
        <dbReference type="EMBL" id="KAF7301990.1"/>
    </source>
</evidence>
<proteinExistence type="predicted"/>
<dbReference type="OrthoDB" id="432234at2759"/>
<name>A0A8H6SQ86_9AGAR</name>
<accession>A0A8H6SQ86</accession>
<evidence type="ECO:0000259" key="1">
    <source>
        <dbReference type="Pfam" id="PF14214"/>
    </source>
</evidence>
<keyword evidence="4" id="KW-1185">Reference proteome</keyword>
<keyword evidence="3" id="KW-0067">ATP-binding</keyword>
<dbReference type="InterPro" id="IPR025476">
    <property type="entry name" value="Helitron_helicase-like"/>
</dbReference>
<keyword evidence="3" id="KW-0347">Helicase</keyword>
<keyword evidence="3" id="KW-0547">Nucleotide-binding</keyword>
<dbReference type="Pfam" id="PF20209">
    <property type="entry name" value="DUF6570"/>
    <property type="match status" value="1"/>
</dbReference>
<gene>
    <name evidence="3" type="ORF">MIND_00765100</name>
</gene>
<sequence>MWIGDVPFQLSILTLPEQLLVSLYFPSAYIIKIYPKNVKSSPQTSVEGTGATVSNEKLRGNVSTFKLPTSEIAEMVAGNLVPQPSMLLAATIGVTFVGAGSTALGCMPGLFRVRRQRVFEALMWLKENNPLYSEVIISQERLKQLPENGVPEEIMQSVRYSGDVDAVGREHAGYVPMEEEEEGEPEEFNESDELAMGEMTIEEQEELSRRYNSDEIESVIAQLDSDVLGVEDDVEGQENIAEFTEDRNVFPLQTHGVIDVGGENIPDATLFAHAVENSIPATFAQDYGVRKGNAFVNEFARRDENEERFDGGPSNPNHLLGAFPMLFPYGRGGFEVDRKVKVTYEEHVRWALQHESGRFRRHTSFIFQVFGVLWKRQVCRSTSLLIDHDAFVANQEDFMKLRPKDLLEASEEENHKVTISNPTIRLLRRYISTVRAKVPGTDENRVSIRSQIWGMSLKFNPPSIWMTINLADTSDPIAQVLAGVEIDLDK</sequence>
<feature type="domain" description="Helitron helicase-like" evidence="1">
    <location>
        <begin position="347"/>
        <end position="481"/>
    </location>
</feature>
<dbReference type="Pfam" id="PF14214">
    <property type="entry name" value="Helitron_like_N"/>
    <property type="match status" value="1"/>
</dbReference>
<evidence type="ECO:0000259" key="2">
    <source>
        <dbReference type="Pfam" id="PF20209"/>
    </source>
</evidence>
<dbReference type="InterPro" id="IPR046700">
    <property type="entry name" value="DUF6570"/>
</dbReference>
<evidence type="ECO:0000313" key="4">
    <source>
        <dbReference type="Proteomes" id="UP000636479"/>
    </source>
</evidence>